<evidence type="ECO:0000256" key="1">
    <source>
        <dbReference type="ARBA" id="ARBA00012612"/>
    </source>
</evidence>
<evidence type="ECO:0000256" key="2">
    <source>
        <dbReference type="ARBA" id="ARBA00022737"/>
    </source>
</evidence>
<dbReference type="InterPro" id="IPR052259">
    <property type="entry name" value="Nucleoredoxin-like"/>
</dbReference>
<evidence type="ECO:0000256" key="7">
    <source>
        <dbReference type="ARBA" id="ARBA00047804"/>
    </source>
</evidence>
<dbReference type="InterPro" id="IPR036249">
    <property type="entry name" value="Thioredoxin-like_sf"/>
</dbReference>
<dbReference type="InterPro" id="IPR045870">
    <property type="entry name" value="TryX_NRX_thioredoxin_dom"/>
</dbReference>
<dbReference type="Pfam" id="PF03107">
    <property type="entry name" value="C1_2"/>
    <property type="match status" value="1"/>
</dbReference>
<dbReference type="EC" id="1.8.1.8" evidence="1"/>
<name>A0A0D6QRJ4_ARACU</name>
<dbReference type="SUPFAM" id="SSF57889">
    <property type="entry name" value="Cysteine-rich domain"/>
    <property type="match status" value="1"/>
</dbReference>
<keyword evidence="4" id="KW-0520">NAD</keyword>
<comment type="catalytic activity">
    <reaction evidence="7">
        <text>[protein]-dithiol + NADP(+) = [protein]-disulfide + NADPH + H(+)</text>
        <dbReference type="Rhea" id="RHEA:18753"/>
        <dbReference type="Rhea" id="RHEA-COMP:10593"/>
        <dbReference type="Rhea" id="RHEA-COMP:10594"/>
        <dbReference type="ChEBI" id="CHEBI:15378"/>
        <dbReference type="ChEBI" id="CHEBI:29950"/>
        <dbReference type="ChEBI" id="CHEBI:50058"/>
        <dbReference type="ChEBI" id="CHEBI:57783"/>
        <dbReference type="ChEBI" id="CHEBI:58349"/>
        <dbReference type="EC" id="1.8.1.8"/>
    </reaction>
</comment>
<feature type="domain" description="Thioredoxin" evidence="8">
    <location>
        <begin position="170"/>
        <end position="265"/>
    </location>
</feature>
<dbReference type="InterPro" id="IPR004146">
    <property type="entry name" value="DC1"/>
</dbReference>
<comment type="similarity">
    <text evidence="5">Belongs to the nucleoredoxin family.</text>
</comment>
<evidence type="ECO:0000256" key="6">
    <source>
        <dbReference type="ARBA" id="ARBA00047388"/>
    </source>
</evidence>
<dbReference type="Gene3D" id="3.40.30.10">
    <property type="entry name" value="Glutaredoxin"/>
    <property type="match status" value="3"/>
</dbReference>
<dbReference type="InterPro" id="IPR013766">
    <property type="entry name" value="Thioredoxin_domain"/>
</dbReference>
<dbReference type="PANTHER" id="PTHR13871:SF96">
    <property type="entry name" value="THIOREDOXIN DOMAIN-CONTAINING PROTEIN"/>
    <property type="match status" value="1"/>
</dbReference>
<feature type="domain" description="Thioredoxin" evidence="8">
    <location>
        <begin position="270"/>
        <end position="477"/>
    </location>
</feature>
<evidence type="ECO:0000313" key="9">
    <source>
        <dbReference type="EMBL" id="JAG93872.1"/>
    </source>
</evidence>
<keyword evidence="3" id="KW-0560">Oxidoreductase</keyword>
<keyword evidence="2" id="KW-0677">Repeat</keyword>
<dbReference type="EMBL" id="GCKF01045344">
    <property type="protein sequence ID" value="JAG93872.1"/>
    <property type="molecule type" value="Transcribed_RNA"/>
</dbReference>
<reference evidence="9" key="1">
    <citation type="submission" date="2015-03" db="EMBL/GenBank/DDBJ databases">
        <title>A transcriptome of Araucaria cunninghamii, an australian fine timber species.</title>
        <authorList>
            <person name="Jing Yi C.J.Y."/>
            <person name="Yin San L.Y.S."/>
            <person name="Abdul Karim S.S."/>
            <person name="Wan Azmi N.N."/>
            <person name="Hercus R.R."/>
            <person name="Croft L.L."/>
        </authorList>
    </citation>
    <scope>NUCLEOTIDE SEQUENCE</scope>
    <source>
        <strain evidence="9">MI0301</strain>
        <tissue evidence="9">Leaf</tissue>
    </source>
</reference>
<dbReference type="GO" id="GO:0004791">
    <property type="term" value="F:thioredoxin-disulfide reductase (NADPH) activity"/>
    <property type="evidence" value="ECO:0007669"/>
    <property type="project" value="InterPro"/>
</dbReference>
<dbReference type="CDD" id="cd03009">
    <property type="entry name" value="TryX_like_TryX_NRX"/>
    <property type="match status" value="3"/>
</dbReference>
<evidence type="ECO:0000259" key="8">
    <source>
        <dbReference type="PROSITE" id="PS51352"/>
    </source>
</evidence>
<proteinExistence type="inferred from homology"/>
<dbReference type="PROSITE" id="PS51352">
    <property type="entry name" value="THIOREDOXIN_2"/>
    <property type="match status" value="3"/>
</dbReference>
<evidence type="ECO:0000256" key="5">
    <source>
        <dbReference type="ARBA" id="ARBA00025782"/>
    </source>
</evidence>
<dbReference type="InterPro" id="IPR012336">
    <property type="entry name" value="Thioredoxin-like_fold"/>
</dbReference>
<dbReference type="PANTHER" id="PTHR13871">
    <property type="entry name" value="THIOREDOXIN"/>
    <property type="match status" value="1"/>
</dbReference>
<dbReference type="InterPro" id="IPR046349">
    <property type="entry name" value="C1-like_sf"/>
</dbReference>
<evidence type="ECO:0000256" key="3">
    <source>
        <dbReference type="ARBA" id="ARBA00023002"/>
    </source>
</evidence>
<sequence length="576" mass="65514">MADTQHSLKTLLCTKEREFLIKNNGYKVKVEELKGRIVGLYFSAHWCPPCRAFTPLLTEVYTKLLDKRGFEIIFVSDDEDESSFQEYFKLMPWLALPFSDTEAREKIDQVFHVTSIPTLVLLDKEGKVISGDGVSIIEGYGAEAYPFSKERLDEIKAKEEAMRQNQSLNSLLVSPERDFVIANDGNKVPISELAGKTVCLYFSAHWCPPCRGFTPQLIQFYNELRKRGEDLEIVFISSDKDEVSFQEYFESMPWLALPFRDPVGKTLSRYFEVEEIPALIALGPDGKTLQTKAVELVMEYGVQVYPFTAKKLDELKAKEEARRAAQTLESLLVSDERNFVITHGDEKLPVSELKGKTVGLYFSAHWCPPCRAFTPMLARVYNKLKEKGEAFEIILLSNDKDQEAFEEYYASMPWLALPFGDKVKKDLGHYFQINGIPTLIIIGPDGKTVTTDGRNIVSVYGAKAYPFTDARLADLQKEIEEQVEKWPKEVNHGLHDHSLSLTQRQPYNCDACDEEGSHWSFYCKECDFDLHPDCALEDEGFGTIEKQQREIKVFSNGDKSAGMVCEGRCLSKALMV</sequence>
<evidence type="ECO:0000256" key="4">
    <source>
        <dbReference type="ARBA" id="ARBA00023027"/>
    </source>
</evidence>
<organism evidence="9">
    <name type="scientific">Araucaria cunninghamii</name>
    <name type="common">Hoop pine</name>
    <name type="synonym">Moreton Bay pine</name>
    <dbReference type="NCBI Taxonomy" id="56994"/>
    <lineage>
        <taxon>Eukaryota</taxon>
        <taxon>Viridiplantae</taxon>
        <taxon>Streptophyta</taxon>
        <taxon>Embryophyta</taxon>
        <taxon>Tracheophyta</taxon>
        <taxon>Spermatophyta</taxon>
        <taxon>Pinopsida</taxon>
        <taxon>Pinidae</taxon>
        <taxon>Conifers II</taxon>
        <taxon>Araucariales</taxon>
        <taxon>Araucariaceae</taxon>
        <taxon>Araucaria</taxon>
    </lineage>
</organism>
<comment type="catalytic activity">
    <reaction evidence="6">
        <text>[protein]-dithiol + NAD(+) = [protein]-disulfide + NADH + H(+)</text>
        <dbReference type="Rhea" id="RHEA:18749"/>
        <dbReference type="Rhea" id="RHEA-COMP:10593"/>
        <dbReference type="Rhea" id="RHEA-COMP:10594"/>
        <dbReference type="ChEBI" id="CHEBI:15378"/>
        <dbReference type="ChEBI" id="CHEBI:29950"/>
        <dbReference type="ChEBI" id="CHEBI:50058"/>
        <dbReference type="ChEBI" id="CHEBI:57540"/>
        <dbReference type="ChEBI" id="CHEBI:57945"/>
        <dbReference type="EC" id="1.8.1.8"/>
    </reaction>
</comment>
<dbReference type="Pfam" id="PF13905">
    <property type="entry name" value="Thioredoxin_8"/>
    <property type="match status" value="3"/>
</dbReference>
<feature type="domain" description="Thioredoxin" evidence="8">
    <location>
        <begin position="10"/>
        <end position="157"/>
    </location>
</feature>
<dbReference type="AlphaFoldDB" id="A0A0D6QRJ4"/>
<dbReference type="SUPFAM" id="SSF52833">
    <property type="entry name" value="Thioredoxin-like"/>
    <property type="match status" value="3"/>
</dbReference>
<accession>A0A0D6QRJ4</accession>
<protein>
    <recommendedName>
        <fullName evidence="1">protein-disulfide reductase</fullName>
        <ecNumber evidence="1">1.8.1.8</ecNumber>
    </recommendedName>
</protein>